<sequence>MRESQEIGHFTEVEIFNKRISGLLDSGVSTACIRDKLTADGKIQATKRLVKAVMFFRAMDKSTEVFTVLSLSCPLFFDCRKVDDFHSLNESQKLELHTTQQKQPLQRNDQTLFFNIDSVGGSSGSNKNENDANGEQNYSRREKRNEKLIYFRLQALKT</sequence>
<proteinExistence type="predicted"/>
<dbReference type="VEuPathDB" id="VectorBase:GAUT033042"/>
<feature type="region of interest" description="Disordered" evidence="1">
    <location>
        <begin position="119"/>
        <end position="139"/>
    </location>
</feature>
<protein>
    <submittedName>
        <fullName evidence="2">Uncharacterized protein</fullName>
    </submittedName>
</protein>
<dbReference type="EnsemblMetazoa" id="GAUT033042-RA">
    <property type="protein sequence ID" value="GAUT033042-PA"/>
    <property type="gene ID" value="GAUT033042"/>
</dbReference>
<organism evidence="2 3">
    <name type="scientific">Glossina austeni</name>
    <name type="common">Savannah tsetse fly</name>
    <dbReference type="NCBI Taxonomy" id="7395"/>
    <lineage>
        <taxon>Eukaryota</taxon>
        <taxon>Metazoa</taxon>
        <taxon>Ecdysozoa</taxon>
        <taxon>Arthropoda</taxon>
        <taxon>Hexapoda</taxon>
        <taxon>Insecta</taxon>
        <taxon>Pterygota</taxon>
        <taxon>Neoptera</taxon>
        <taxon>Endopterygota</taxon>
        <taxon>Diptera</taxon>
        <taxon>Brachycera</taxon>
        <taxon>Muscomorpha</taxon>
        <taxon>Hippoboscoidea</taxon>
        <taxon>Glossinidae</taxon>
        <taxon>Glossina</taxon>
    </lineage>
</organism>
<keyword evidence="3" id="KW-1185">Reference proteome</keyword>
<evidence type="ECO:0000256" key="1">
    <source>
        <dbReference type="SAM" id="MobiDB-lite"/>
    </source>
</evidence>
<dbReference type="Proteomes" id="UP000078200">
    <property type="component" value="Unassembled WGS sequence"/>
</dbReference>
<evidence type="ECO:0000313" key="3">
    <source>
        <dbReference type="Proteomes" id="UP000078200"/>
    </source>
</evidence>
<reference evidence="2" key="1">
    <citation type="submission" date="2020-05" db="UniProtKB">
        <authorList>
            <consortium name="EnsemblMetazoa"/>
        </authorList>
    </citation>
    <scope>IDENTIFICATION</scope>
    <source>
        <strain evidence="2">TTRI</strain>
    </source>
</reference>
<name>A0A1A9VCN8_GLOAU</name>
<accession>A0A1A9VCN8</accession>
<dbReference type="AlphaFoldDB" id="A0A1A9VCN8"/>
<evidence type="ECO:0000313" key="2">
    <source>
        <dbReference type="EnsemblMetazoa" id="GAUT033042-PA"/>
    </source>
</evidence>
<feature type="compositionally biased region" description="Polar residues" evidence="1">
    <location>
        <begin position="124"/>
        <end position="137"/>
    </location>
</feature>